<dbReference type="OrthoDB" id="8521018at2"/>
<reference evidence="13" key="1">
    <citation type="submission" date="2014-12" db="EMBL/GenBank/DDBJ databases">
        <authorList>
            <person name="Salcher M.M."/>
        </authorList>
    </citation>
    <scope>NUCLEOTIDE SEQUENCE [LARGE SCALE GENOMIC DNA]</scope>
    <source>
        <strain evidence="13">MMS-10A-171</strain>
    </source>
</reference>
<comment type="similarity">
    <text evidence="8">Belongs to the ZipA family.</text>
</comment>
<keyword evidence="13" id="KW-1185">Reference proteome</keyword>
<dbReference type="AlphaFoldDB" id="A0A0D6EVN2"/>
<evidence type="ECO:0000256" key="3">
    <source>
        <dbReference type="ARBA" id="ARBA00022618"/>
    </source>
</evidence>
<keyword evidence="2 9" id="KW-0997">Cell inner membrane</keyword>
<evidence type="ECO:0000256" key="9">
    <source>
        <dbReference type="RuleBase" id="RU003613"/>
    </source>
</evidence>
<keyword evidence="1 9" id="KW-1003">Cell membrane</keyword>
<evidence type="ECO:0000259" key="11">
    <source>
        <dbReference type="SMART" id="SM00771"/>
    </source>
</evidence>
<dbReference type="GO" id="GO:0032153">
    <property type="term" value="C:cell division site"/>
    <property type="evidence" value="ECO:0007669"/>
    <property type="project" value="TreeGrafter"/>
</dbReference>
<sequence length="340" mass="39455">MSDIQFALTILAVIIILIMIIFNWIRLIQYRKQNHAEKSFLYKDENGLSLEEKNPYDHDLSISEKYLLSNLPKDIYRDIDAIAFIRLNKATHATSKLNLRDFIELPHAHCFIRRNEDEWQSTEGLTGSASFDQILIAIQLVDRQGPISQAHTQTFRMLSEKTKNDLDGSLIWLSHSNIEEDAKELNQFCALVDHMMTLTLIPKNNSLFDNEKLIETLKTDGFKVNKDGYHEFKGRDKHPLFRVTSLNQQPLSFNLDPYIQGILFQMDLPLTLSCKESFDAMLESITNFQKELECMLVDSNKKELNVNHIERIRYQVEKIENQMVAKNIIPGSSCARRLFS</sequence>
<comment type="function">
    <text evidence="8">Essential cell division protein that stabilizes the FtsZ protofilaments by cross-linking them and that serves as a cytoplasmic membrane anchor for the Z ring. Also required for the recruitment to the septal ring of downstream cell division proteins.</text>
</comment>
<gene>
    <name evidence="12" type="ORF">BN1208_0801</name>
</gene>
<evidence type="ECO:0000256" key="5">
    <source>
        <dbReference type="ARBA" id="ARBA00022989"/>
    </source>
</evidence>
<feature type="transmembrane region" description="Helical" evidence="10">
    <location>
        <begin position="6"/>
        <end position="25"/>
    </location>
</feature>
<dbReference type="InterPro" id="IPR011919">
    <property type="entry name" value="Cell_div_ZipA"/>
</dbReference>
<keyword evidence="5 10" id="KW-1133">Transmembrane helix</keyword>
<dbReference type="InterPro" id="IPR007449">
    <property type="entry name" value="ZipA_FtsZ-bd_C"/>
</dbReference>
<dbReference type="KEGG" id="mbat:BN1208_0801"/>
<dbReference type="STRING" id="1581557.BN1208_0801"/>
<protein>
    <recommendedName>
        <fullName evidence="8">Cell division protein ZipA</fullName>
    </recommendedName>
</protein>
<evidence type="ECO:0000256" key="6">
    <source>
        <dbReference type="ARBA" id="ARBA00023136"/>
    </source>
</evidence>
<evidence type="ECO:0000256" key="2">
    <source>
        <dbReference type="ARBA" id="ARBA00022519"/>
    </source>
</evidence>
<dbReference type="SUPFAM" id="SSF64383">
    <property type="entry name" value="Cell-division protein ZipA, C-terminal domain"/>
    <property type="match status" value="1"/>
</dbReference>
<keyword evidence="7 8" id="KW-0131">Cell cycle</keyword>
<feature type="domain" description="ZipA C-terminal FtsZ-binding" evidence="11">
    <location>
        <begin position="192"/>
        <end position="316"/>
    </location>
</feature>
<dbReference type="GO" id="GO:0005886">
    <property type="term" value="C:plasma membrane"/>
    <property type="evidence" value="ECO:0007669"/>
    <property type="project" value="UniProtKB-SubCell"/>
</dbReference>
<keyword evidence="4 9" id="KW-0812">Transmembrane</keyword>
<evidence type="ECO:0000256" key="4">
    <source>
        <dbReference type="ARBA" id="ARBA00022692"/>
    </source>
</evidence>
<evidence type="ECO:0000256" key="1">
    <source>
        <dbReference type="ARBA" id="ARBA00022475"/>
    </source>
</evidence>
<dbReference type="GO" id="GO:0000917">
    <property type="term" value="P:division septum assembly"/>
    <property type="evidence" value="ECO:0007669"/>
    <property type="project" value="TreeGrafter"/>
</dbReference>
<evidence type="ECO:0000256" key="8">
    <source>
        <dbReference type="RuleBase" id="RU003612"/>
    </source>
</evidence>
<dbReference type="SMART" id="SM00771">
    <property type="entry name" value="ZipA_C"/>
    <property type="match status" value="1"/>
</dbReference>
<keyword evidence="6 9" id="KW-0472">Membrane</keyword>
<evidence type="ECO:0000256" key="7">
    <source>
        <dbReference type="ARBA" id="ARBA00023306"/>
    </source>
</evidence>
<dbReference type="Gene3D" id="3.30.1400.10">
    <property type="entry name" value="ZipA, C-terminal FtsZ-binding domain"/>
    <property type="match status" value="1"/>
</dbReference>
<dbReference type="HOGENOM" id="CLU_815869_0_0_4"/>
<comment type="subcellular location">
    <subcellularLocation>
        <location evidence="9">Cell inner membrane</location>
        <topology evidence="9">Single-pass type I membrane protein</topology>
    </subcellularLocation>
</comment>
<keyword evidence="3 8" id="KW-0132">Cell division</keyword>
<dbReference type="InterPro" id="IPR036765">
    <property type="entry name" value="ZipA_FtsZ-bd_C_sf"/>
</dbReference>
<organism evidence="12 13">
    <name type="scientific">Candidatus Methylopumilus planktonicus</name>
    <dbReference type="NCBI Taxonomy" id="1581557"/>
    <lineage>
        <taxon>Bacteria</taxon>
        <taxon>Pseudomonadati</taxon>
        <taxon>Pseudomonadota</taxon>
        <taxon>Betaproteobacteria</taxon>
        <taxon>Nitrosomonadales</taxon>
        <taxon>Methylophilaceae</taxon>
        <taxon>Candidatus Methylopumilus</taxon>
    </lineage>
</organism>
<accession>A0A0D6EVN2</accession>
<dbReference type="Pfam" id="PF04354">
    <property type="entry name" value="ZipA_C"/>
    <property type="match status" value="1"/>
</dbReference>
<dbReference type="EMBL" id="LN827929">
    <property type="protein sequence ID" value="CEZ19687.1"/>
    <property type="molecule type" value="Genomic_DNA"/>
</dbReference>
<name>A0A0D6EVN2_9PROT</name>
<proteinExistence type="inferred from homology"/>
<evidence type="ECO:0000256" key="10">
    <source>
        <dbReference type="SAM" id="Phobius"/>
    </source>
</evidence>
<evidence type="ECO:0000313" key="13">
    <source>
        <dbReference type="Proteomes" id="UP000064007"/>
    </source>
</evidence>
<evidence type="ECO:0000313" key="12">
    <source>
        <dbReference type="EMBL" id="CEZ19687.1"/>
    </source>
</evidence>
<dbReference type="PANTHER" id="PTHR38685:SF1">
    <property type="entry name" value="CELL DIVISION PROTEIN ZIPA"/>
    <property type="match status" value="1"/>
</dbReference>
<dbReference type="PANTHER" id="PTHR38685">
    <property type="entry name" value="CELL DIVISION PROTEIN ZIPA"/>
    <property type="match status" value="1"/>
</dbReference>
<dbReference type="Proteomes" id="UP000064007">
    <property type="component" value="Chromosome 1"/>
</dbReference>